<name>A0A5C1AF48_9BACT</name>
<dbReference type="GO" id="GO:0016491">
    <property type="term" value="F:oxidoreductase activity"/>
    <property type="evidence" value="ECO:0007669"/>
    <property type="project" value="UniProtKB-KW"/>
</dbReference>
<reference evidence="9" key="1">
    <citation type="submission" date="2019-08" db="EMBL/GenBank/DDBJ databases">
        <title>Limnoglobus roseus gen. nov., sp. nov., a novel freshwater planctomycete with a giant genome from the family Gemmataceae.</title>
        <authorList>
            <person name="Kulichevskaya I.S."/>
            <person name="Naumoff D.G."/>
            <person name="Miroshnikov K."/>
            <person name="Ivanova A."/>
            <person name="Philippov D.A."/>
            <person name="Hakobyan A."/>
            <person name="Rijpstra I.C."/>
            <person name="Sinninghe Damste J.S."/>
            <person name="Liesack W."/>
            <person name="Dedysh S.N."/>
        </authorList>
    </citation>
    <scope>NUCLEOTIDE SEQUENCE [LARGE SCALE GENOMIC DNA]</scope>
    <source>
        <strain evidence="9">PX52</strain>
    </source>
</reference>
<feature type="domain" description="Nitroreductase" evidence="7">
    <location>
        <begin position="15"/>
        <end position="191"/>
    </location>
</feature>
<dbReference type="PANTHER" id="PTHR43673:SF2">
    <property type="entry name" value="NITROREDUCTASE"/>
    <property type="match status" value="1"/>
</dbReference>
<comment type="cofactor">
    <cofactor evidence="1">
        <name>FMN</name>
        <dbReference type="ChEBI" id="CHEBI:58210"/>
    </cofactor>
</comment>
<evidence type="ECO:0000256" key="3">
    <source>
        <dbReference type="ARBA" id="ARBA00022630"/>
    </source>
</evidence>
<proteinExistence type="inferred from homology"/>
<evidence type="ECO:0000313" key="9">
    <source>
        <dbReference type="Proteomes" id="UP000324974"/>
    </source>
</evidence>
<dbReference type="PANTHER" id="PTHR43673">
    <property type="entry name" value="NAD(P)H NITROREDUCTASE YDGI-RELATED"/>
    <property type="match status" value="1"/>
</dbReference>
<accession>A0A5C1AF48</accession>
<keyword evidence="9" id="KW-1185">Reference proteome</keyword>
<dbReference type="RefSeq" id="WP_149111828.1">
    <property type="nucleotide sequence ID" value="NZ_CP042425.1"/>
</dbReference>
<gene>
    <name evidence="8" type="ORF">PX52LOC_04167</name>
</gene>
<dbReference type="EMBL" id="CP042425">
    <property type="protein sequence ID" value="QEL17185.1"/>
    <property type="molecule type" value="Genomic_DNA"/>
</dbReference>
<dbReference type="Pfam" id="PF00881">
    <property type="entry name" value="Nitroreductase"/>
    <property type="match status" value="1"/>
</dbReference>
<dbReference type="SUPFAM" id="SSF55469">
    <property type="entry name" value="FMN-dependent nitroreductase-like"/>
    <property type="match status" value="1"/>
</dbReference>
<evidence type="ECO:0000256" key="2">
    <source>
        <dbReference type="ARBA" id="ARBA00007118"/>
    </source>
</evidence>
<dbReference type="KEGG" id="lrs:PX52LOC_04167"/>
<evidence type="ECO:0000256" key="1">
    <source>
        <dbReference type="ARBA" id="ARBA00001917"/>
    </source>
</evidence>
<organism evidence="8 9">
    <name type="scientific">Limnoglobus roseus</name>
    <dbReference type="NCBI Taxonomy" id="2598579"/>
    <lineage>
        <taxon>Bacteria</taxon>
        <taxon>Pseudomonadati</taxon>
        <taxon>Planctomycetota</taxon>
        <taxon>Planctomycetia</taxon>
        <taxon>Gemmatales</taxon>
        <taxon>Gemmataceae</taxon>
        <taxon>Limnoglobus</taxon>
    </lineage>
</organism>
<dbReference type="Gene3D" id="3.40.109.10">
    <property type="entry name" value="NADH Oxidase"/>
    <property type="match status" value="1"/>
</dbReference>
<dbReference type="AlphaFoldDB" id="A0A5C1AF48"/>
<dbReference type="CDD" id="cd02149">
    <property type="entry name" value="NfsB-like"/>
    <property type="match status" value="1"/>
</dbReference>
<dbReference type="InterPro" id="IPR033878">
    <property type="entry name" value="NfsB-like"/>
</dbReference>
<protein>
    <submittedName>
        <fullName evidence="8">NAD(P)H-dependent oxidoreductase</fullName>
    </submittedName>
</protein>
<keyword evidence="5" id="KW-0521">NADP</keyword>
<comment type="similarity">
    <text evidence="2">Belongs to the nitroreductase family.</text>
</comment>
<evidence type="ECO:0000256" key="6">
    <source>
        <dbReference type="ARBA" id="ARBA00023002"/>
    </source>
</evidence>
<keyword evidence="6" id="KW-0560">Oxidoreductase</keyword>
<evidence type="ECO:0000259" key="7">
    <source>
        <dbReference type="Pfam" id="PF00881"/>
    </source>
</evidence>
<keyword evidence="3" id="KW-0285">Flavoprotein</keyword>
<keyword evidence="4" id="KW-0288">FMN</keyword>
<sequence length="215" mass="24086">MPAVTPDHALERLHWRYAVKQFDPARKIAPDVWANLEESLVLSPSSYGLQPWKFFVVNDPAIREKLLSASWNQKQIVDASHLVVFCVKAHVGAAEAERLIQRSSAVRGIPLTALDGYKKMMTGSLTRATPEHVREWMTRQVFIALGFFLTAAAMIGVDTCPMEGFEHEKYDHILGLSAKGYHSVVVATAGYRAETDAYAKLPKVRYEKSELVETI</sequence>
<evidence type="ECO:0000256" key="5">
    <source>
        <dbReference type="ARBA" id="ARBA00022857"/>
    </source>
</evidence>
<dbReference type="OrthoDB" id="9812105at2"/>
<dbReference type="InterPro" id="IPR000415">
    <property type="entry name" value="Nitroreductase-like"/>
</dbReference>
<evidence type="ECO:0000256" key="4">
    <source>
        <dbReference type="ARBA" id="ARBA00022643"/>
    </source>
</evidence>
<dbReference type="InterPro" id="IPR029479">
    <property type="entry name" value="Nitroreductase"/>
</dbReference>
<evidence type="ECO:0000313" key="8">
    <source>
        <dbReference type="EMBL" id="QEL17185.1"/>
    </source>
</evidence>
<dbReference type="Proteomes" id="UP000324974">
    <property type="component" value="Chromosome"/>
</dbReference>